<accession>A0A6V7S9N0</accession>
<dbReference type="SUPFAM" id="SSF55961">
    <property type="entry name" value="Bet v1-like"/>
    <property type="match status" value="1"/>
</dbReference>
<dbReference type="EMBL" id="LR865372">
    <property type="protein sequence ID" value="CAD2094044.1"/>
    <property type="molecule type" value="Genomic_DNA"/>
</dbReference>
<feature type="chain" id="PRO_5028217302" evidence="1">
    <location>
        <begin position="26"/>
        <end position="329"/>
    </location>
</feature>
<dbReference type="InterPro" id="IPR006486">
    <property type="entry name" value="PYST_A"/>
</dbReference>
<dbReference type="NCBIfam" id="TIGR01599">
    <property type="entry name" value="PYST-A"/>
    <property type="match status" value="1"/>
</dbReference>
<evidence type="ECO:0000256" key="1">
    <source>
        <dbReference type="SAM" id="SignalP"/>
    </source>
</evidence>
<evidence type="ECO:0000313" key="2">
    <source>
        <dbReference type="EMBL" id="CAD2094044.1"/>
    </source>
</evidence>
<organism evidence="2 3">
    <name type="scientific">Plasmodium vinckei lentum</name>
    <dbReference type="NCBI Taxonomy" id="138297"/>
    <lineage>
        <taxon>Eukaryota</taxon>
        <taxon>Sar</taxon>
        <taxon>Alveolata</taxon>
        <taxon>Apicomplexa</taxon>
        <taxon>Aconoidasida</taxon>
        <taxon>Haemosporida</taxon>
        <taxon>Plasmodiidae</taxon>
        <taxon>Plasmodium</taxon>
        <taxon>Plasmodium (Vinckeia)</taxon>
    </lineage>
</organism>
<protein>
    <submittedName>
        <fullName evidence="2">Fam-a protein</fullName>
    </submittedName>
</protein>
<reference evidence="2 3" key="1">
    <citation type="submission" date="2020-08" db="EMBL/GenBank/DDBJ databases">
        <authorList>
            <person name="Ramaprasad A."/>
        </authorList>
    </citation>
    <scope>NUCLEOTIDE SEQUENCE [LARGE SCALE GENOMIC DNA]</scope>
</reference>
<gene>
    <name evidence="2" type="ORF">PVLDE_1004930</name>
</gene>
<dbReference type="AlphaFoldDB" id="A0A6V7S9N0"/>
<proteinExistence type="predicted"/>
<keyword evidence="1" id="KW-0732">Signal</keyword>
<dbReference type="Proteomes" id="UP000515308">
    <property type="component" value="Chromosome PVLDE_10"/>
</dbReference>
<name>A0A6V7S9N0_PLAVN</name>
<feature type="signal peptide" evidence="1">
    <location>
        <begin position="1"/>
        <end position="25"/>
    </location>
</feature>
<evidence type="ECO:0000313" key="3">
    <source>
        <dbReference type="Proteomes" id="UP000515308"/>
    </source>
</evidence>
<sequence>MNKRYIKIVLFLLSLFVYVTNKTLASELFPRGFVTHNTYSNAGISINNRLNAAIQSNARPNVAILSNDNSYIAVSNAIRPINKCFIQSWFTNNFSMANDRSYKLYKKYKHLLFIDDDEDIKAEKVMKEAVSLLIQHATSTINYDKPYQSKNDGKLNMAKHEGDAYIGKYNYKYLDPNMYTDIVDMLWDPSCSQKPDQILKNGKIVRVYTRNLIMVQYRYKNYEESFQRYFYVLAAKHQISKNTTVIAMTSGNINDHNYTDTKKYKNPIVKSASLFQTKVNSELDIRKGELKKTFVNLSGYIIKKESDYVDITYVRSINDNSPNGSKFIY</sequence>